<feature type="domain" description="TPM" evidence="3">
    <location>
        <begin position="75"/>
        <end position="192"/>
    </location>
</feature>
<evidence type="ECO:0000313" key="4">
    <source>
        <dbReference type="EMBL" id="PKV77172.1"/>
    </source>
</evidence>
<keyword evidence="2" id="KW-1133">Transmembrane helix</keyword>
<evidence type="ECO:0000313" key="5">
    <source>
        <dbReference type="Proteomes" id="UP000233766"/>
    </source>
</evidence>
<comment type="caution">
    <text evidence="4">The sequence shown here is derived from an EMBL/GenBank/DDBJ whole genome shotgun (WGS) entry which is preliminary data.</text>
</comment>
<sequence>MPLSRKSSALLRPRVSIGGQVSRMRHGRASGAYAGDDRRTGQRTRALIGAVIAALVVLCAPGALAEPPSRMGPQVVDSAGVLSAADESQVLDAVDTLYRDHQVKLWVVYVRDFASMAPQEWADRTATLSGFSDRDLLLAVAVDDRGYWLHGTLPEGVSDSELDSLLAGSVEPDLRDQKWAQAAVDTAEGISAAMRGGGVPWGVLILIALAVIVVAGGLMLFSRKRRADRERAELATAREVDPADSAALARLSLPTLHALSRERLVEIDDAVRTSAEELALATSEFGDTAVTPFRSALDAARAATAKAFTIRQQLDDAVPETPDQQRAMLIELIATAGKADRELDAQVADFDAMRDLLIDAPSRLDALTRDTIELTARMPSSEAELARLGSAYPPSVIAPIHDNVRMARERITFAESNVDSARAALTQPVGQQGGAVAAIRAAEGAIGQARTLLDAVDQAATNIQQARDGLPAALDELRADLASAASLTEFGGPDLAAAVASANAALNTPNTDSDPLGAFHQAVTADAELDRAIADASDRKLAVEDLRRRLDRTLTDAAARIDAASSFITTRRGGVDAEARTRLSEAQRHLAEARALAGSDPERALVSAQTAADLGGRAMQQAQASVQVWETRQPMSGGGSQTGAVLGGILLNELLRGAMSGGSHRGGFGGGGGYRPGSYGGSSGSRRVSRGGRF</sequence>
<reference evidence="4 5" key="1">
    <citation type="submission" date="2017-12" db="EMBL/GenBank/DDBJ databases">
        <title>Sequencing the genomes of 1000 Actinobacteria strains.</title>
        <authorList>
            <person name="Klenk H.-P."/>
        </authorList>
    </citation>
    <scope>NUCLEOTIDE SEQUENCE [LARGE SCALE GENOMIC DNA]</scope>
    <source>
        <strain evidence="4 5">DSM 44489</strain>
    </source>
</reference>
<dbReference type="Gene3D" id="3.10.310.50">
    <property type="match status" value="1"/>
</dbReference>
<proteinExistence type="predicted"/>
<evidence type="ECO:0000256" key="2">
    <source>
        <dbReference type="SAM" id="Phobius"/>
    </source>
</evidence>
<feature type="compositionally biased region" description="Gly residues" evidence="1">
    <location>
        <begin position="666"/>
        <end position="683"/>
    </location>
</feature>
<accession>A0A2N3V6D0</accession>
<keyword evidence="5" id="KW-1185">Reference proteome</keyword>
<evidence type="ECO:0000256" key="1">
    <source>
        <dbReference type="SAM" id="MobiDB-lite"/>
    </source>
</evidence>
<feature type="transmembrane region" description="Helical" evidence="2">
    <location>
        <begin position="46"/>
        <end position="64"/>
    </location>
</feature>
<dbReference type="Pfam" id="PF04536">
    <property type="entry name" value="TPM_phosphatase"/>
    <property type="match status" value="1"/>
</dbReference>
<organism evidence="4 5">
    <name type="scientific">Nocardia fluminea</name>
    <dbReference type="NCBI Taxonomy" id="134984"/>
    <lineage>
        <taxon>Bacteria</taxon>
        <taxon>Bacillati</taxon>
        <taxon>Actinomycetota</taxon>
        <taxon>Actinomycetes</taxon>
        <taxon>Mycobacteriales</taxon>
        <taxon>Nocardiaceae</taxon>
        <taxon>Nocardia</taxon>
    </lineage>
</organism>
<dbReference type="Proteomes" id="UP000233766">
    <property type="component" value="Unassembled WGS sequence"/>
</dbReference>
<dbReference type="AlphaFoldDB" id="A0A2N3V6D0"/>
<dbReference type="InterPro" id="IPR007621">
    <property type="entry name" value="TPM_dom"/>
</dbReference>
<protein>
    <submittedName>
        <fullName evidence="4">Putative membrane protein YgcG</fullName>
    </submittedName>
</protein>
<feature type="region of interest" description="Disordered" evidence="1">
    <location>
        <begin position="666"/>
        <end position="694"/>
    </location>
</feature>
<feature type="transmembrane region" description="Helical" evidence="2">
    <location>
        <begin position="201"/>
        <end position="221"/>
    </location>
</feature>
<dbReference type="RefSeq" id="WP_245914249.1">
    <property type="nucleotide sequence ID" value="NZ_PJMW01000002.1"/>
</dbReference>
<evidence type="ECO:0000259" key="3">
    <source>
        <dbReference type="Pfam" id="PF04536"/>
    </source>
</evidence>
<gene>
    <name evidence="4" type="ORF">ATK86_1501</name>
</gene>
<dbReference type="EMBL" id="PJMW01000002">
    <property type="protein sequence ID" value="PKV77172.1"/>
    <property type="molecule type" value="Genomic_DNA"/>
</dbReference>
<keyword evidence="2" id="KW-0812">Transmembrane</keyword>
<name>A0A2N3V6D0_9NOCA</name>
<keyword evidence="2" id="KW-0472">Membrane</keyword>